<feature type="compositionally biased region" description="Basic and acidic residues" evidence="1">
    <location>
        <begin position="479"/>
        <end position="494"/>
    </location>
</feature>
<dbReference type="InterPro" id="IPR058210">
    <property type="entry name" value="SACS/Nov_dom"/>
</dbReference>
<sequence length="2089" mass="233840">MATSCSLARHFLYSCTCLCMTIMRKNLGSSCLPADQRKAGAEKPADIQKETETKEEQSRLSTPLNNGYTQNRVSSRTASPVTLTLCHPAPPQLGSSLSDSDFPALTAKQNPNKGQESRVLNVETKERNNHVFKEAYRAQLREVHGANVRAVEAQAKEEDDDDGTMMRRKKKKALDPDVVNNLVEDVIRDIASEGELVTREKVISRVCRLMQVPCLEAGRIDLRWQIPALKELQRTLREIHMFIESAEAVTAVCTLYELGQNVAGLKDKKRFEELNLGPLCKLPLIHRMFKIDSNTKDEDIQQIETVDILRSLRAFRRKHNKPKVDLAEFMKHLCDQYNCESPYELGIRIHSVGLPISTLQKAVNCEHACMERARDVIQREVQEEVEERMRKMKKALMEGIQGFVHYSSGGSSELRKKYVAMTAAEAVLEVFNNASGVFNPKMTKSVQDFLLRVSADRLARALFQLAICGGSLAAPQDLVPKDKPSRCTREKGAEENTQPTPPTEAVVKQFLKESLSNHSSVFSLAHMASLERKLAKHFQVTEFPSLEQGSFLEFLVKQAQVLQETVGGTVFVSSSSSVQDWQGQSCAFRPSRQDIFEFIEQFGTISANDPDGVVSHIEACVRAHYGVRDSRDLGLGPLKALVGLVQRQRDLSLGGGLSQVCYEVSLLPRDTSSISGVGEAQQAVGLLGDISQSQALFCLLSCPLLDDLVQWSQWELVFRPHHGSIKDFIDKNAATTDLTALEVSPGILLRVTSCTGIQMFSQAAMILDPVGTAGHLVSMVVADGLSDAPTALLANHMESSLAAAVAKEDLSQGEDTGSCFSSVAQFLLDCLIRIPTRTCRALVQQVFLEPFSRVLGGQAKSKAVLLSTAQSDQRHLNCLHRLGIVLGITDWIKDYQTKLRPPRNLHLNQTQPNPVASVSSSLSQTLSEDEEFPEDYSSSSSHTTPPLKADGGEEDSDEDEEFYELTTHNSDALSALNLEDDGVEGQPLAESKIVDLADSQSESRVDCHKAIIDDIRKSEFGIGVELNEEGHRLMNVHQERLGRSLDRLSTELYSKDTHFVLELIQNADDNSYPAEGGHVPALAFVVEKDCVTVLNNETGFQEKNIRAICDVGQSTKGKHKYGYIGQKGIGFKSVFKVTDCPEIHSNGFHLRFDKTSGPMGYILPHWVNHERALHTELADHTHTSWTTKIYLPLRSESYQTRNLFHDVHPSLLLFLHRLRSITIYNQAENRVVTMTRRDLSHNILEVEHTEGTERWLVVKHTLHPTKIKEEVESTELALAFQLGDDIRSPPQKQPVFAYLPLRSFGFRFIIQADFDIPSSREDVDRDSLWNQQLRTEIPQLFLNAMDVFTHHPEFSGLKGLCHFLQFVPLPDEVLDFFKPVAGQIIQLLKGKAFLPTLNTDGSVEYKLPSQVAVCQDMVIRDVIGKEELKRHLSLAYLHPALLPAPPLSLLSHLGVRHLMGSDVTAVTTAMAKELLQEGGINSDSGLRRLARLLVCNFRALEQGYGETDSILTTLRDLPIIPLADGSMVALSGQGVFFPMRETKSHNDTEAYAHLYTDVCVVHPSLISCVEALEGQQIRELLRRLGVHELEPQPLLQQHIYPALRSNAWKSKPVEVIVSYLVFIKQHSSSQEYTHPDTVIPVLTNRGLLCPAEHRVHFSTHYGNMDLPSKLPGVNWLLLSACYVKTDGDVDGWRDLFIRLGVRDRLILRKERRTFTAKELASSPWAVESALWPIGAGRAGGAEETCVVDDYPSEELRCLVTAQLPAPVLAEQRRTLLELLEANWDTGDRYSQYITAQVIDIERKTTKSTKSSFFHFLSRLPWVPAYSLLAGPEGGRKVEYLCPDTVYLSSPEVYSLLGTHASYLDMAPSEFTRTLGMKISVNVEELIGYIKKWCVKTSSDIGQEGQEKEEEESEGSEFSSTVQHIHNMYSFLYKNCSQTSLKELFQHTPAVFVEYNRNGDWCSGRFYHLKEVCWKDPTGMFVRYRELTRRAGSPVEEPRVLAPFYSQLDDMRKLFDQLTVENTPSMLQYVGLLELVCESCPLPTVDVLRDVSTLYARLADKCKTPVPGEHDRSRRVNPHYCSTLKGYVAG</sequence>
<feature type="domain" description="Sacsin/Nov" evidence="2">
    <location>
        <begin position="1089"/>
        <end position="1166"/>
    </location>
</feature>
<feature type="compositionally biased region" description="Polar residues" evidence="1">
    <location>
        <begin position="59"/>
        <end position="82"/>
    </location>
</feature>
<feature type="compositionally biased region" description="Basic and acidic residues" evidence="1">
    <location>
        <begin position="40"/>
        <end position="58"/>
    </location>
</feature>
<evidence type="ECO:0000256" key="1">
    <source>
        <dbReference type="SAM" id="MobiDB-lite"/>
    </source>
</evidence>
<dbReference type="NCBIfam" id="NF047352">
    <property type="entry name" value="P_loop_sacsin"/>
    <property type="match status" value="1"/>
</dbReference>
<feature type="compositionally biased region" description="Polar residues" evidence="1">
    <location>
        <begin position="906"/>
        <end position="916"/>
    </location>
</feature>
<dbReference type="Proteomes" id="UP001557470">
    <property type="component" value="Unassembled WGS sequence"/>
</dbReference>
<dbReference type="InterPro" id="IPR036890">
    <property type="entry name" value="HATPase_C_sf"/>
</dbReference>
<evidence type="ECO:0000313" key="4">
    <source>
        <dbReference type="Proteomes" id="UP001557470"/>
    </source>
</evidence>
<proteinExistence type="predicted"/>
<name>A0ABD0XJ84_UMBPY</name>
<keyword evidence="4" id="KW-1185">Reference proteome</keyword>
<dbReference type="EMBL" id="JAGEUA010000004">
    <property type="protein sequence ID" value="KAL0984014.1"/>
    <property type="molecule type" value="Genomic_DNA"/>
</dbReference>
<protein>
    <recommendedName>
        <fullName evidence="2">Sacsin/Nov domain-containing protein</fullName>
    </recommendedName>
</protein>
<feature type="region of interest" description="Disordered" evidence="1">
    <location>
        <begin position="903"/>
        <end position="962"/>
    </location>
</feature>
<dbReference type="SUPFAM" id="SSF55874">
    <property type="entry name" value="ATPase domain of HSP90 chaperone/DNA topoisomerase II/histidine kinase"/>
    <property type="match status" value="1"/>
</dbReference>
<dbReference type="Pfam" id="PF25794">
    <property type="entry name" value="SACS"/>
    <property type="match status" value="1"/>
</dbReference>
<comment type="caution">
    <text evidence="3">The sequence shown here is derived from an EMBL/GenBank/DDBJ whole genome shotgun (WGS) entry which is preliminary data.</text>
</comment>
<dbReference type="InterPro" id="IPR052957">
    <property type="entry name" value="Auxin_embryo_med"/>
</dbReference>
<dbReference type="PANTHER" id="PTHR32387">
    <property type="entry name" value="WU:FJ29H11"/>
    <property type="match status" value="1"/>
</dbReference>
<feature type="region of interest" description="Disordered" evidence="1">
    <location>
        <begin position="40"/>
        <end position="118"/>
    </location>
</feature>
<feature type="compositionally biased region" description="Acidic residues" evidence="1">
    <location>
        <begin position="952"/>
        <end position="962"/>
    </location>
</feature>
<reference evidence="3 4" key="1">
    <citation type="submission" date="2024-06" db="EMBL/GenBank/DDBJ databases">
        <authorList>
            <person name="Pan Q."/>
            <person name="Wen M."/>
            <person name="Jouanno E."/>
            <person name="Zahm M."/>
            <person name="Klopp C."/>
            <person name="Cabau C."/>
            <person name="Louis A."/>
            <person name="Berthelot C."/>
            <person name="Parey E."/>
            <person name="Roest Crollius H."/>
            <person name="Montfort J."/>
            <person name="Robinson-Rechavi M."/>
            <person name="Bouchez O."/>
            <person name="Lampietro C."/>
            <person name="Lopez Roques C."/>
            <person name="Donnadieu C."/>
            <person name="Postlethwait J."/>
            <person name="Bobe J."/>
            <person name="Verreycken H."/>
            <person name="Guiguen Y."/>
        </authorList>
    </citation>
    <scope>NUCLEOTIDE SEQUENCE [LARGE SCALE GENOMIC DNA]</scope>
    <source>
        <strain evidence="3">Up_M1</strain>
        <tissue evidence="3">Testis</tissue>
    </source>
</reference>
<accession>A0ABD0XJ84</accession>
<organism evidence="3 4">
    <name type="scientific">Umbra pygmaea</name>
    <name type="common">Eastern mudminnow</name>
    <dbReference type="NCBI Taxonomy" id="75934"/>
    <lineage>
        <taxon>Eukaryota</taxon>
        <taxon>Metazoa</taxon>
        <taxon>Chordata</taxon>
        <taxon>Craniata</taxon>
        <taxon>Vertebrata</taxon>
        <taxon>Euteleostomi</taxon>
        <taxon>Actinopterygii</taxon>
        <taxon>Neopterygii</taxon>
        <taxon>Teleostei</taxon>
        <taxon>Protacanthopterygii</taxon>
        <taxon>Esociformes</taxon>
        <taxon>Umbridae</taxon>
        <taxon>Umbra</taxon>
    </lineage>
</organism>
<dbReference type="PANTHER" id="PTHR32387:SF0">
    <property type="entry name" value="PROTEIN NO VEIN"/>
    <property type="match status" value="1"/>
</dbReference>
<gene>
    <name evidence="3" type="ORF">UPYG_G00135910</name>
</gene>
<feature type="compositionally biased region" description="Low complexity" evidence="1">
    <location>
        <begin position="917"/>
        <end position="926"/>
    </location>
</feature>
<evidence type="ECO:0000313" key="3">
    <source>
        <dbReference type="EMBL" id="KAL0984014.1"/>
    </source>
</evidence>
<evidence type="ECO:0000259" key="2">
    <source>
        <dbReference type="Pfam" id="PF25794"/>
    </source>
</evidence>
<feature type="region of interest" description="Disordered" evidence="1">
    <location>
        <begin position="479"/>
        <end position="501"/>
    </location>
</feature>
<dbReference type="Gene3D" id="3.30.565.10">
    <property type="entry name" value="Histidine kinase-like ATPase, C-terminal domain"/>
    <property type="match status" value="1"/>
</dbReference>